<dbReference type="GO" id="GO:0052621">
    <property type="term" value="F:diguanylate cyclase activity"/>
    <property type="evidence" value="ECO:0007669"/>
    <property type="project" value="TreeGrafter"/>
</dbReference>
<dbReference type="InterPro" id="IPR050469">
    <property type="entry name" value="Diguanylate_Cyclase"/>
</dbReference>
<accession>A0A3B1A1S5</accession>
<dbReference type="AlphaFoldDB" id="A0A3B1A1S5"/>
<dbReference type="FunFam" id="3.30.70.270:FF:000001">
    <property type="entry name" value="Diguanylate cyclase domain protein"/>
    <property type="match status" value="1"/>
</dbReference>
<protein>
    <submittedName>
        <fullName evidence="2">Diguanylate cyclase (GGDEF domain) with PAS/PAC sensor</fullName>
    </submittedName>
</protein>
<dbReference type="InterPro" id="IPR000160">
    <property type="entry name" value="GGDEF_dom"/>
</dbReference>
<gene>
    <name evidence="2" type="ORF">MNBD_GAMMA20-1994</name>
</gene>
<dbReference type="InterPro" id="IPR029787">
    <property type="entry name" value="Nucleotide_cyclase"/>
</dbReference>
<dbReference type="SUPFAM" id="SSF55073">
    <property type="entry name" value="Nucleotide cyclase"/>
    <property type="match status" value="1"/>
</dbReference>
<dbReference type="EMBL" id="UOFU01000075">
    <property type="protein sequence ID" value="VAW95520.1"/>
    <property type="molecule type" value="Genomic_DNA"/>
</dbReference>
<dbReference type="SMART" id="SM00267">
    <property type="entry name" value="GGDEF"/>
    <property type="match status" value="1"/>
</dbReference>
<organism evidence="2">
    <name type="scientific">hydrothermal vent metagenome</name>
    <dbReference type="NCBI Taxonomy" id="652676"/>
    <lineage>
        <taxon>unclassified sequences</taxon>
        <taxon>metagenomes</taxon>
        <taxon>ecological metagenomes</taxon>
    </lineage>
</organism>
<dbReference type="PROSITE" id="PS50887">
    <property type="entry name" value="GGDEF"/>
    <property type="match status" value="1"/>
</dbReference>
<dbReference type="NCBIfam" id="TIGR00254">
    <property type="entry name" value="GGDEF"/>
    <property type="match status" value="1"/>
</dbReference>
<dbReference type="Gene3D" id="3.30.70.270">
    <property type="match status" value="1"/>
</dbReference>
<name>A0A3B1A1S5_9ZZZZ</name>
<reference evidence="2" key="1">
    <citation type="submission" date="2018-06" db="EMBL/GenBank/DDBJ databases">
        <authorList>
            <person name="Zhirakovskaya E."/>
        </authorList>
    </citation>
    <scope>NUCLEOTIDE SEQUENCE</scope>
</reference>
<feature type="domain" description="GGDEF" evidence="1">
    <location>
        <begin position="123"/>
        <end position="254"/>
    </location>
</feature>
<dbReference type="Pfam" id="PF00990">
    <property type="entry name" value="GGDEF"/>
    <property type="match status" value="1"/>
</dbReference>
<evidence type="ECO:0000313" key="2">
    <source>
        <dbReference type="EMBL" id="VAW95520.1"/>
    </source>
</evidence>
<proteinExistence type="predicted"/>
<dbReference type="PANTHER" id="PTHR45138:SF9">
    <property type="entry name" value="DIGUANYLATE CYCLASE DGCM-RELATED"/>
    <property type="match status" value="1"/>
</dbReference>
<evidence type="ECO:0000259" key="1">
    <source>
        <dbReference type="PROSITE" id="PS50887"/>
    </source>
</evidence>
<dbReference type="PANTHER" id="PTHR45138">
    <property type="entry name" value="REGULATORY COMPONENTS OF SENSORY TRANSDUCTION SYSTEM"/>
    <property type="match status" value="1"/>
</dbReference>
<sequence length="254" mass="28617">MLTAFSEDIQSMVTHDHLGYEHQEQGITFSLGKNARHKLSYQLTVNDEDLGTLLISRRRKFKAEESRQLENLLCALLYPLRNALLYHSALTAAHKDPLTGIDNRAALNEVLDREIELAQRHQRPLGMIVIDIDHFKSINDTYGHSIGDSLLKAMANCAENTIRLSDQLFRYGGEEFVVLLPETDGKGVKRLADRIRCNVAEMDCACEGKHIKMTASFGVATLRKDEDGKALFARTDQALYQAKKDGRNCTRIAK</sequence>
<dbReference type="InterPro" id="IPR043128">
    <property type="entry name" value="Rev_trsase/Diguanyl_cyclase"/>
</dbReference>
<dbReference type="CDD" id="cd01949">
    <property type="entry name" value="GGDEF"/>
    <property type="match status" value="1"/>
</dbReference>